<protein>
    <recommendedName>
        <fullName evidence="6">Thioredoxin-dependent peroxiredoxin</fullName>
    </recommendedName>
</protein>
<evidence type="ECO:0000256" key="5">
    <source>
        <dbReference type="ARBA" id="ARBA00023284"/>
    </source>
</evidence>
<evidence type="ECO:0000256" key="8">
    <source>
        <dbReference type="RuleBase" id="RU366011"/>
    </source>
</evidence>
<evidence type="ECO:0000256" key="4">
    <source>
        <dbReference type="ARBA" id="ARBA00023002"/>
    </source>
</evidence>
<dbReference type="GO" id="GO:0005777">
    <property type="term" value="C:peroxisome"/>
    <property type="evidence" value="ECO:0007669"/>
    <property type="project" value="TreeGrafter"/>
</dbReference>
<dbReference type="GO" id="GO:0005739">
    <property type="term" value="C:mitochondrion"/>
    <property type="evidence" value="ECO:0007669"/>
    <property type="project" value="TreeGrafter"/>
</dbReference>
<keyword evidence="5 8" id="KW-0676">Redox-active center</keyword>
<evidence type="ECO:0000256" key="6">
    <source>
        <dbReference type="ARBA" id="ARBA00079296"/>
    </source>
</evidence>
<dbReference type="GO" id="GO:0042744">
    <property type="term" value="P:hydrogen peroxide catabolic process"/>
    <property type="evidence" value="ECO:0007669"/>
    <property type="project" value="TreeGrafter"/>
</dbReference>
<evidence type="ECO:0000256" key="2">
    <source>
        <dbReference type="ARBA" id="ARBA00022559"/>
    </source>
</evidence>
<dbReference type="PANTHER" id="PTHR10430:SF16">
    <property type="entry name" value="PEROXIREDOXIN-5, MITOCHONDRIAL"/>
    <property type="match status" value="1"/>
</dbReference>
<evidence type="ECO:0000313" key="10">
    <source>
        <dbReference type="EMBL" id="TPX38312.1"/>
    </source>
</evidence>
<name>A0A507CFA8_9FUNG</name>
<dbReference type="GeneID" id="42001531"/>
<comment type="function">
    <text evidence="8">Thiol-specific peroxidase that catalyzes the reduction of hydrogen peroxide and organic hydroperoxides to water and alcohols, respectively. Plays a role in cell protection against oxidative stress by detoxifying peroxides.</text>
</comment>
<accession>A0A507CFA8</accession>
<dbReference type="GO" id="GO:0034599">
    <property type="term" value="P:cellular response to oxidative stress"/>
    <property type="evidence" value="ECO:0007669"/>
    <property type="project" value="InterPro"/>
</dbReference>
<evidence type="ECO:0000256" key="3">
    <source>
        <dbReference type="ARBA" id="ARBA00022862"/>
    </source>
</evidence>
<dbReference type="InterPro" id="IPR037944">
    <property type="entry name" value="PRX5-like"/>
</dbReference>
<dbReference type="OrthoDB" id="1882547at2759"/>
<evidence type="ECO:0000313" key="11">
    <source>
        <dbReference type="Proteomes" id="UP000319731"/>
    </source>
</evidence>
<sequence length="166" mass="17484">MTIAVGQTIPSGTLVYSENPEDKSACAVPQKGDPTALFKGKKVVLFAVPGAFTPTCHIQHLPGYVQHIDDFKAKGVDIVGCIAANDVFVMDAWGKSMGAGSAVHMYADVGAEWSKAMGLDLDLTKMLGSVRTKRYALILNDNKVEYLGVDAQGLALSGADAVLGKL</sequence>
<dbReference type="Pfam" id="PF08534">
    <property type="entry name" value="Redoxin"/>
    <property type="match status" value="1"/>
</dbReference>
<dbReference type="SUPFAM" id="SSF52833">
    <property type="entry name" value="Thioredoxin-like"/>
    <property type="match status" value="1"/>
</dbReference>
<reference evidence="10 11" key="1">
    <citation type="journal article" date="2019" name="Sci. Rep.">
        <title>Comparative genomics of chytrid fungi reveal insights into the obligate biotrophic and pathogenic lifestyle of Synchytrium endobioticum.</title>
        <authorList>
            <person name="van de Vossenberg B.T.L.H."/>
            <person name="Warris S."/>
            <person name="Nguyen H.D.T."/>
            <person name="van Gent-Pelzer M.P.E."/>
            <person name="Joly D.L."/>
            <person name="van de Geest H.C."/>
            <person name="Bonants P.J.M."/>
            <person name="Smith D.S."/>
            <person name="Levesque C.A."/>
            <person name="van der Lee T.A.J."/>
        </authorList>
    </citation>
    <scope>NUCLEOTIDE SEQUENCE [LARGE SCALE GENOMIC DNA]</scope>
    <source>
        <strain evidence="10 11">JEL517</strain>
    </source>
</reference>
<dbReference type="Gene3D" id="3.40.30.10">
    <property type="entry name" value="Glutaredoxin"/>
    <property type="match status" value="1"/>
</dbReference>
<comment type="similarity">
    <text evidence="1 8">Belongs to the peroxiredoxin family. Prx5 subfamily.</text>
</comment>
<dbReference type="AlphaFoldDB" id="A0A507CFA8"/>
<dbReference type="GO" id="GO:0045454">
    <property type="term" value="P:cell redox homeostasis"/>
    <property type="evidence" value="ECO:0007669"/>
    <property type="project" value="TreeGrafter"/>
</dbReference>
<dbReference type="EMBL" id="QEAO01000001">
    <property type="protein sequence ID" value="TPX38312.1"/>
    <property type="molecule type" value="Genomic_DNA"/>
</dbReference>
<keyword evidence="2 8" id="KW-0575">Peroxidase</keyword>
<evidence type="ECO:0000256" key="1">
    <source>
        <dbReference type="ARBA" id="ARBA00010505"/>
    </source>
</evidence>
<comment type="caution">
    <text evidence="10">The sequence shown here is derived from an EMBL/GenBank/DDBJ whole genome shotgun (WGS) entry which is preliminary data.</text>
</comment>
<dbReference type="InterPro" id="IPR036249">
    <property type="entry name" value="Thioredoxin-like_sf"/>
</dbReference>
<dbReference type="GO" id="GO:0008379">
    <property type="term" value="F:thioredoxin peroxidase activity"/>
    <property type="evidence" value="ECO:0007669"/>
    <property type="project" value="InterPro"/>
</dbReference>
<dbReference type="FunFam" id="3.40.30.10:FF:000020">
    <property type="entry name" value="Peroxiredoxin"/>
    <property type="match status" value="1"/>
</dbReference>
<evidence type="ECO:0000256" key="7">
    <source>
        <dbReference type="PIRSR" id="PIRSR637944-1"/>
    </source>
</evidence>
<keyword evidence="3 8" id="KW-0049">Antioxidant</keyword>
<dbReference type="PROSITE" id="PS51352">
    <property type="entry name" value="THIOREDOXIN_2"/>
    <property type="match status" value="1"/>
</dbReference>
<keyword evidence="4 8" id="KW-0560">Oxidoreductase</keyword>
<keyword evidence="11" id="KW-1185">Reference proteome</keyword>
<dbReference type="RefSeq" id="XP_031028026.1">
    <property type="nucleotide sequence ID" value="XM_031166234.1"/>
</dbReference>
<dbReference type="PANTHER" id="PTHR10430">
    <property type="entry name" value="PEROXIREDOXIN"/>
    <property type="match status" value="1"/>
</dbReference>
<dbReference type="STRING" id="1806994.A0A507CFA8"/>
<dbReference type="InterPro" id="IPR013740">
    <property type="entry name" value="Redoxin"/>
</dbReference>
<evidence type="ECO:0000259" key="9">
    <source>
        <dbReference type="PROSITE" id="PS51352"/>
    </source>
</evidence>
<feature type="domain" description="Thioredoxin" evidence="9">
    <location>
        <begin position="3"/>
        <end position="166"/>
    </location>
</feature>
<gene>
    <name evidence="10" type="ORF">SmJEL517_g00304</name>
</gene>
<proteinExistence type="inferred from homology"/>
<dbReference type="CDD" id="cd03013">
    <property type="entry name" value="PRX5_like"/>
    <property type="match status" value="1"/>
</dbReference>
<dbReference type="Proteomes" id="UP000319731">
    <property type="component" value="Unassembled WGS sequence"/>
</dbReference>
<feature type="active site" description="Cysteine sulfenic acid (-SOH) intermediate" evidence="7">
    <location>
        <position position="56"/>
    </location>
</feature>
<dbReference type="InterPro" id="IPR013766">
    <property type="entry name" value="Thioredoxin_domain"/>
</dbReference>
<organism evidence="10 11">
    <name type="scientific">Synchytrium microbalum</name>
    <dbReference type="NCBI Taxonomy" id="1806994"/>
    <lineage>
        <taxon>Eukaryota</taxon>
        <taxon>Fungi</taxon>
        <taxon>Fungi incertae sedis</taxon>
        <taxon>Chytridiomycota</taxon>
        <taxon>Chytridiomycota incertae sedis</taxon>
        <taxon>Chytridiomycetes</taxon>
        <taxon>Synchytriales</taxon>
        <taxon>Synchytriaceae</taxon>
        <taxon>Synchytrium</taxon>
    </lineage>
</organism>